<dbReference type="InterPro" id="IPR012373">
    <property type="entry name" value="Ferrdict_sens_TM"/>
</dbReference>
<feature type="domain" description="FecR protein" evidence="2">
    <location>
        <begin position="156"/>
        <end position="237"/>
    </location>
</feature>
<feature type="region of interest" description="Disordered" evidence="1">
    <location>
        <begin position="427"/>
        <end position="449"/>
    </location>
</feature>
<name>A0ABW5E2D8_9BACT</name>
<reference evidence="4" key="1">
    <citation type="journal article" date="2019" name="Int. J. Syst. Evol. Microbiol.">
        <title>The Global Catalogue of Microorganisms (GCM) 10K type strain sequencing project: providing services to taxonomists for standard genome sequencing and annotation.</title>
        <authorList>
            <consortium name="The Broad Institute Genomics Platform"/>
            <consortium name="The Broad Institute Genome Sequencing Center for Infectious Disease"/>
            <person name="Wu L."/>
            <person name="Ma J."/>
        </authorList>
    </citation>
    <scope>NUCLEOTIDE SEQUENCE [LARGE SCALE GENOMIC DNA]</scope>
    <source>
        <strain evidence="4">JCM 16545</strain>
    </source>
</reference>
<dbReference type="PANTHER" id="PTHR30273:SF2">
    <property type="entry name" value="PROTEIN FECR"/>
    <property type="match status" value="1"/>
</dbReference>
<comment type="caution">
    <text evidence="3">The sequence shown here is derived from an EMBL/GenBank/DDBJ whole genome shotgun (WGS) entry which is preliminary data.</text>
</comment>
<gene>
    <name evidence="3" type="ORF">ACFSQZ_09560</name>
</gene>
<keyword evidence="4" id="KW-1185">Reference proteome</keyword>
<evidence type="ECO:0000256" key="1">
    <source>
        <dbReference type="SAM" id="MobiDB-lite"/>
    </source>
</evidence>
<dbReference type="PANTHER" id="PTHR30273">
    <property type="entry name" value="PERIPLASMIC SIGNAL SENSOR AND SIGMA FACTOR ACTIVATOR FECR-RELATED"/>
    <property type="match status" value="1"/>
</dbReference>
<proteinExistence type="predicted"/>
<protein>
    <submittedName>
        <fullName evidence="3">FecR family protein</fullName>
    </submittedName>
</protein>
<organism evidence="3 4">
    <name type="scientific">Rubritalea spongiae</name>
    <dbReference type="NCBI Taxonomy" id="430797"/>
    <lineage>
        <taxon>Bacteria</taxon>
        <taxon>Pseudomonadati</taxon>
        <taxon>Verrucomicrobiota</taxon>
        <taxon>Verrucomicrobiia</taxon>
        <taxon>Verrucomicrobiales</taxon>
        <taxon>Rubritaleaceae</taxon>
        <taxon>Rubritalea</taxon>
    </lineage>
</organism>
<dbReference type="InterPro" id="IPR006860">
    <property type="entry name" value="FecR"/>
</dbReference>
<dbReference type="EMBL" id="JBHUJC010000026">
    <property type="protein sequence ID" value="MFD2276713.1"/>
    <property type="molecule type" value="Genomic_DNA"/>
</dbReference>
<dbReference type="Proteomes" id="UP001597297">
    <property type="component" value="Unassembled WGS sequence"/>
</dbReference>
<evidence type="ECO:0000259" key="2">
    <source>
        <dbReference type="Pfam" id="PF04773"/>
    </source>
</evidence>
<evidence type="ECO:0000313" key="3">
    <source>
        <dbReference type="EMBL" id="MFD2276713.1"/>
    </source>
</evidence>
<accession>A0ABW5E2D8</accession>
<dbReference type="Pfam" id="PF04773">
    <property type="entry name" value="FecR"/>
    <property type="match status" value="1"/>
</dbReference>
<evidence type="ECO:0000313" key="4">
    <source>
        <dbReference type="Proteomes" id="UP001597297"/>
    </source>
</evidence>
<dbReference type="Gene3D" id="2.60.120.1440">
    <property type="match status" value="1"/>
</dbReference>
<dbReference type="RefSeq" id="WP_377094670.1">
    <property type="nucleotide sequence ID" value="NZ_JBHSJM010000001.1"/>
</dbReference>
<sequence>MPEPTTDLPSQEFIELVQRVLDKESSLDDLAELNRILAQDPQSLSYFVKMRMLHSHLVDKLGTSSSGLTGIHQATKKAKSSPITEQLTLTQPSKLTRPVIIKMALATAALILLSFLIPVGYRSAVAEGAYQVVATHNTQEFQRGTWMTTHKTYSLKEGSIQINSSDHNRLTIQAPAKFTINSHREITLKKGKIWAELDGKPLDIHTPQGLVKDLGTTFGIDQSSAKSTRIDVLDGAIQLSRSATRQNKAEKGQALITDANQWPPKKVDADASLYTTKLRQSIGIVFSEYYFDNQRILAEQPLSTRWTVANTIDGSKTLDQSPVTVKWLCGYKLFPEGSANSAEAALFRTHLLSGHNDSRDLSAAKELGFTGDPEIGIIIRIENLQPWLEQIGASSYRIQVLRNSGQPNVHFLPLSIHLSESSPAIETQKTDSSELLSPQYPEPSDTEEGARSFTNFQTIFTADSLTLTTPIQQKGNDRGNISAVRIIPIFN</sequence>